<sequence>MKCKDCNGESLVKCKKCSGEGFDYGIHQCASCSGEGEYACPTCGGTGKVKLFKKLKSS</sequence>
<protein>
    <recommendedName>
        <fullName evidence="3">Molecular chaperone DnaJ</fullName>
    </recommendedName>
</protein>
<evidence type="ECO:0008006" key="3">
    <source>
        <dbReference type="Google" id="ProtNLM"/>
    </source>
</evidence>
<organism evidence="1 2">
    <name type="scientific">Aquibacillus halophilus</name>
    <dbReference type="NCBI Taxonomy" id="930132"/>
    <lineage>
        <taxon>Bacteria</taxon>
        <taxon>Bacillati</taxon>
        <taxon>Bacillota</taxon>
        <taxon>Bacilli</taxon>
        <taxon>Bacillales</taxon>
        <taxon>Bacillaceae</taxon>
        <taxon>Aquibacillus</taxon>
    </lineage>
</organism>
<name>A0A6A8DBF5_9BACI</name>
<dbReference type="Proteomes" id="UP000799092">
    <property type="component" value="Unassembled WGS sequence"/>
</dbReference>
<keyword evidence="2" id="KW-1185">Reference proteome</keyword>
<comment type="caution">
    <text evidence="1">The sequence shown here is derived from an EMBL/GenBank/DDBJ whole genome shotgun (WGS) entry which is preliminary data.</text>
</comment>
<dbReference type="OrthoDB" id="2928650at2"/>
<evidence type="ECO:0000313" key="2">
    <source>
        <dbReference type="Proteomes" id="UP000799092"/>
    </source>
</evidence>
<dbReference type="RefSeq" id="WP_153734772.1">
    <property type="nucleotide sequence ID" value="NZ_WJNG01000001.1"/>
</dbReference>
<dbReference type="AlphaFoldDB" id="A0A6A8DBF5"/>
<dbReference type="SUPFAM" id="SSF57938">
    <property type="entry name" value="DnaJ/Hsp40 cysteine-rich domain"/>
    <property type="match status" value="1"/>
</dbReference>
<dbReference type="InterPro" id="IPR036410">
    <property type="entry name" value="HSP_DnaJ_Cys-rich_dom_sf"/>
</dbReference>
<evidence type="ECO:0000313" key="1">
    <source>
        <dbReference type="EMBL" id="MRH41101.1"/>
    </source>
</evidence>
<gene>
    <name evidence="1" type="ORF">GH741_00245</name>
</gene>
<proteinExistence type="predicted"/>
<reference evidence="1" key="1">
    <citation type="submission" date="2019-11" db="EMBL/GenBank/DDBJ databases">
        <authorList>
            <person name="Li J."/>
        </authorList>
    </citation>
    <scope>NUCLEOTIDE SEQUENCE</scope>
    <source>
        <strain evidence="1">B6B</strain>
    </source>
</reference>
<accession>A0A6A8DBF5</accession>
<dbReference type="EMBL" id="WJNG01000001">
    <property type="protein sequence ID" value="MRH41101.1"/>
    <property type="molecule type" value="Genomic_DNA"/>
</dbReference>